<organism evidence="1 2">
    <name type="scientific">Penicillium arizonense</name>
    <dbReference type="NCBI Taxonomy" id="1835702"/>
    <lineage>
        <taxon>Eukaryota</taxon>
        <taxon>Fungi</taxon>
        <taxon>Dikarya</taxon>
        <taxon>Ascomycota</taxon>
        <taxon>Pezizomycotina</taxon>
        <taxon>Eurotiomycetes</taxon>
        <taxon>Eurotiomycetidae</taxon>
        <taxon>Eurotiales</taxon>
        <taxon>Aspergillaceae</taxon>
        <taxon>Penicillium</taxon>
    </lineage>
</organism>
<sequence>MSVTWGSRKNEGPHQSGPLWLPEIRRRATRNSPVKAAFSKARTTGQVDSGQPCATTLLPPRSSEVHAGNSIRPFRVDWAGSWSGTRADFVAPSDGLKNSVRSTAHARGLAGL</sequence>
<reference evidence="1 2" key="1">
    <citation type="journal article" date="2016" name="Sci. Rep.">
        <title>Penicillium arizonense, a new, genome sequenced fungal species, reveals a high chemical diversity in secreted metabolites.</title>
        <authorList>
            <person name="Grijseels S."/>
            <person name="Nielsen J.C."/>
            <person name="Randelovic M."/>
            <person name="Nielsen J."/>
            <person name="Nielsen K.F."/>
            <person name="Workman M."/>
            <person name="Frisvad J.C."/>
        </authorList>
    </citation>
    <scope>NUCLEOTIDE SEQUENCE [LARGE SCALE GENOMIC DNA]</scope>
    <source>
        <strain evidence="1 2">CBS 141311</strain>
    </source>
</reference>
<evidence type="ECO:0000313" key="1">
    <source>
        <dbReference type="EMBL" id="OGE58204.1"/>
    </source>
</evidence>
<dbReference type="RefSeq" id="XP_022493627.1">
    <property type="nucleotide sequence ID" value="XM_022626738.1"/>
</dbReference>
<dbReference type="EMBL" id="LXJU01000001">
    <property type="protein sequence ID" value="OGE58204.1"/>
    <property type="molecule type" value="Genomic_DNA"/>
</dbReference>
<name>A0A1F5LYI2_PENAI</name>
<evidence type="ECO:0000313" key="2">
    <source>
        <dbReference type="Proteomes" id="UP000177622"/>
    </source>
</evidence>
<gene>
    <name evidence="1" type="ORF">PENARI_c001G07678</name>
</gene>
<accession>A0A1F5LYI2</accession>
<proteinExistence type="predicted"/>
<comment type="caution">
    <text evidence="1">The sequence shown here is derived from an EMBL/GenBank/DDBJ whole genome shotgun (WGS) entry which is preliminary data.</text>
</comment>
<dbReference type="Proteomes" id="UP000177622">
    <property type="component" value="Unassembled WGS sequence"/>
</dbReference>
<keyword evidence="2" id="KW-1185">Reference proteome</keyword>
<protein>
    <submittedName>
        <fullName evidence="1">Uncharacterized protein</fullName>
    </submittedName>
</protein>
<dbReference type="GeneID" id="34571472"/>
<dbReference type="AlphaFoldDB" id="A0A1F5LYI2"/>